<reference evidence="1 2" key="1">
    <citation type="submission" date="2015-07" db="EMBL/GenBank/DDBJ databases">
        <title>Comparative genomics of the Sigatoka disease complex on banana suggests a link between parallel evolutionary changes in Pseudocercospora fijiensis and Pseudocercospora eumusae and increased virulence on the banana host.</title>
        <authorList>
            <person name="Chang T.-C."/>
            <person name="Salvucci A."/>
            <person name="Crous P.W."/>
            <person name="Stergiopoulos I."/>
        </authorList>
    </citation>
    <scope>NUCLEOTIDE SEQUENCE [LARGE SCALE GENOMIC DNA]</scope>
    <source>
        <strain evidence="1 2">CBS 116634</strain>
    </source>
</reference>
<dbReference type="Proteomes" id="UP000073492">
    <property type="component" value="Unassembled WGS sequence"/>
</dbReference>
<name>A0A139I1K3_9PEZI</name>
<dbReference type="AlphaFoldDB" id="A0A139I1K3"/>
<organism evidence="1 2">
    <name type="scientific">Pseudocercospora musae</name>
    <dbReference type="NCBI Taxonomy" id="113226"/>
    <lineage>
        <taxon>Eukaryota</taxon>
        <taxon>Fungi</taxon>
        <taxon>Dikarya</taxon>
        <taxon>Ascomycota</taxon>
        <taxon>Pezizomycotina</taxon>
        <taxon>Dothideomycetes</taxon>
        <taxon>Dothideomycetidae</taxon>
        <taxon>Mycosphaerellales</taxon>
        <taxon>Mycosphaerellaceae</taxon>
        <taxon>Pseudocercospora</taxon>
    </lineage>
</organism>
<proteinExistence type="predicted"/>
<evidence type="ECO:0000313" key="2">
    <source>
        <dbReference type="Proteomes" id="UP000073492"/>
    </source>
</evidence>
<gene>
    <name evidence="1" type="ORF">AC579_4434</name>
</gene>
<sequence>MTVWDEFVEHQPCVEEGAKEEREINARDRTHPVVMAIQRSRTRHGLQRVRLRCLMPFGGRESGLQSGGAAASQQDEVRWWYA</sequence>
<keyword evidence="2" id="KW-1185">Reference proteome</keyword>
<protein>
    <submittedName>
        <fullName evidence="1">Uncharacterized protein</fullName>
    </submittedName>
</protein>
<comment type="caution">
    <text evidence="1">The sequence shown here is derived from an EMBL/GenBank/DDBJ whole genome shotgun (WGS) entry which is preliminary data.</text>
</comment>
<dbReference type="EMBL" id="LFZO01000440">
    <property type="protein sequence ID" value="KXT08472.1"/>
    <property type="molecule type" value="Genomic_DNA"/>
</dbReference>
<accession>A0A139I1K3</accession>
<evidence type="ECO:0000313" key="1">
    <source>
        <dbReference type="EMBL" id="KXT08472.1"/>
    </source>
</evidence>